<evidence type="ECO:0000313" key="1">
    <source>
        <dbReference type="EMBL" id="SHM21602.1"/>
    </source>
</evidence>
<protein>
    <submittedName>
        <fullName evidence="1">Uncharacterized protein</fullName>
    </submittedName>
</protein>
<comment type="caution">
    <text evidence="1">The sequence shown here is derived from an EMBL/GenBank/DDBJ whole genome shotgun (WGS) entry which is preliminary data.</text>
</comment>
<evidence type="ECO:0000313" key="2">
    <source>
        <dbReference type="Proteomes" id="UP000184388"/>
    </source>
</evidence>
<proteinExistence type="predicted"/>
<dbReference type="Proteomes" id="UP000184388">
    <property type="component" value="Unassembled WGS sequence"/>
</dbReference>
<sequence>MATALPQDSRPPEYCRFVPPDWRDGAATRHVVTDCMAFLERRGGSNGAPPSTHWPSSR</sequence>
<name>A0A9X8MXN6_9ACTN</name>
<reference evidence="2" key="1">
    <citation type="submission" date="2016-11" db="EMBL/GenBank/DDBJ databases">
        <authorList>
            <person name="Jaros S."/>
            <person name="Januszkiewicz K."/>
            <person name="Wedrychowicz H."/>
        </authorList>
    </citation>
    <scope>NUCLEOTIDE SEQUENCE [LARGE SCALE GENOMIC DNA]</scope>
    <source>
        <strain evidence="2">CGMCC 4.3555</strain>
    </source>
</reference>
<gene>
    <name evidence="1" type="ORF">SAMN05216268_109142</name>
</gene>
<organism evidence="1 2">
    <name type="scientific">Streptomyces yunnanensis</name>
    <dbReference type="NCBI Taxonomy" id="156453"/>
    <lineage>
        <taxon>Bacteria</taxon>
        <taxon>Bacillati</taxon>
        <taxon>Actinomycetota</taxon>
        <taxon>Actinomycetes</taxon>
        <taxon>Kitasatosporales</taxon>
        <taxon>Streptomycetaceae</taxon>
        <taxon>Streptomyces</taxon>
    </lineage>
</organism>
<accession>A0A9X8MXN6</accession>
<dbReference type="AlphaFoldDB" id="A0A9X8MXN6"/>
<dbReference type="EMBL" id="FRBK01000009">
    <property type="protein sequence ID" value="SHM21602.1"/>
    <property type="molecule type" value="Genomic_DNA"/>
</dbReference>